<sequence>MDSANDCVINVQGLGVERGETTILHDVNWQVARGEHWAILGANGSGKTSLLQALTAYLTPSCGVIQVDGETYGQTDWSQLRQRIGLVSSGIAQKVPLDEPALKTVLSGPTAQLGYWTREPQATDNAFAHECLARMRCEHLAERNWMYLSQGERQRVFIARALMTRPVLLILDEPCAGLDPVMREMFLKGVAELAQQPNAPTLILVTHHVEEILPVFSHTLILRGGETLAQGPTENILRSDLLSEAFGAPLTVTQTGDRWELRAGR</sequence>
<dbReference type="Gene3D" id="3.40.50.300">
    <property type="entry name" value="P-loop containing nucleotide triphosphate hydrolases"/>
    <property type="match status" value="1"/>
</dbReference>
<dbReference type="AlphaFoldDB" id="A0A8J3DBG2"/>
<name>A0A8J3DBG2_9BACT</name>
<dbReference type="PANTHER" id="PTHR42734">
    <property type="entry name" value="METAL TRANSPORT SYSTEM ATP-BINDING PROTEIN TM_0124-RELATED"/>
    <property type="match status" value="1"/>
</dbReference>
<dbReference type="InterPro" id="IPR017871">
    <property type="entry name" value="ABC_transporter-like_CS"/>
</dbReference>
<dbReference type="GO" id="GO:0016887">
    <property type="term" value="F:ATP hydrolysis activity"/>
    <property type="evidence" value="ECO:0007669"/>
    <property type="project" value="InterPro"/>
</dbReference>
<dbReference type="GO" id="GO:0016020">
    <property type="term" value="C:membrane"/>
    <property type="evidence" value="ECO:0007669"/>
    <property type="project" value="InterPro"/>
</dbReference>
<dbReference type="InterPro" id="IPR015856">
    <property type="entry name" value="ABC_transpr_CbiO/EcfA_su"/>
</dbReference>
<evidence type="ECO:0000313" key="6">
    <source>
        <dbReference type="Proteomes" id="UP000642829"/>
    </source>
</evidence>
<evidence type="ECO:0000313" key="5">
    <source>
        <dbReference type="EMBL" id="GHC01134.1"/>
    </source>
</evidence>
<gene>
    <name evidence="5" type="ORF">GCM10007047_16950</name>
</gene>
<dbReference type="PROSITE" id="PS00211">
    <property type="entry name" value="ABC_TRANSPORTER_1"/>
    <property type="match status" value="1"/>
</dbReference>
<keyword evidence="6" id="KW-1185">Reference proteome</keyword>
<dbReference type="SUPFAM" id="SSF52540">
    <property type="entry name" value="P-loop containing nucleoside triphosphate hydrolases"/>
    <property type="match status" value="1"/>
</dbReference>
<dbReference type="InterPro" id="IPR050153">
    <property type="entry name" value="Metal_Ion_Import_ABC"/>
</dbReference>
<organism evidence="5 6">
    <name type="scientific">Cerasicoccus arenae</name>
    <dbReference type="NCBI Taxonomy" id="424488"/>
    <lineage>
        <taxon>Bacteria</taxon>
        <taxon>Pseudomonadati</taxon>
        <taxon>Verrucomicrobiota</taxon>
        <taxon>Opitutia</taxon>
        <taxon>Puniceicoccales</taxon>
        <taxon>Cerasicoccaceae</taxon>
        <taxon>Cerasicoccus</taxon>
    </lineage>
</organism>
<keyword evidence="2" id="KW-0547">Nucleotide-binding</keyword>
<dbReference type="InterPro" id="IPR003593">
    <property type="entry name" value="AAA+_ATPase"/>
</dbReference>
<evidence type="ECO:0000256" key="2">
    <source>
        <dbReference type="ARBA" id="ARBA00022741"/>
    </source>
</evidence>
<dbReference type="GO" id="GO:0005524">
    <property type="term" value="F:ATP binding"/>
    <property type="evidence" value="ECO:0007669"/>
    <property type="project" value="UniProtKB-KW"/>
</dbReference>
<dbReference type="CDD" id="cd03225">
    <property type="entry name" value="ABC_cobalt_CbiO_domain1"/>
    <property type="match status" value="1"/>
</dbReference>
<evidence type="ECO:0000259" key="4">
    <source>
        <dbReference type="PROSITE" id="PS50893"/>
    </source>
</evidence>
<dbReference type="RefSeq" id="WP_189514040.1">
    <property type="nucleotide sequence ID" value="NZ_BMXG01000009.1"/>
</dbReference>
<proteinExistence type="predicted"/>
<dbReference type="PROSITE" id="PS50893">
    <property type="entry name" value="ABC_TRANSPORTER_2"/>
    <property type="match status" value="1"/>
</dbReference>
<dbReference type="GO" id="GO:0055085">
    <property type="term" value="P:transmembrane transport"/>
    <property type="evidence" value="ECO:0007669"/>
    <property type="project" value="InterPro"/>
</dbReference>
<dbReference type="EMBL" id="BMXG01000009">
    <property type="protein sequence ID" value="GHC01134.1"/>
    <property type="molecule type" value="Genomic_DNA"/>
</dbReference>
<accession>A0A8J3DBG2</accession>
<evidence type="ECO:0000256" key="3">
    <source>
        <dbReference type="ARBA" id="ARBA00022840"/>
    </source>
</evidence>
<keyword evidence="3 5" id="KW-0067">ATP-binding</keyword>
<feature type="domain" description="ABC transporter" evidence="4">
    <location>
        <begin position="9"/>
        <end position="249"/>
    </location>
</feature>
<reference evidence="5" key="1">
    <citation type="journal article" date="2014" name="Int. J. Syst. Evol. Microbiol.">
        <title>Complete genome sequence of Corynebacterium casei LMG S-19264T (=DSM 44701T), isolated from a smear-ripened cheese.</title>
        <authorList>
            <consortium name="US DOE Joint Genome Institute (JGI-PGF)"/>
            <person name="Walter F."/>
            <person name="Albersmeier A."/>
            <person name="Kalinowski J."/>
            <person name="Ruckert C."/>
        </authorList>
    </citation>
    <scope>NUCLEOTIDE SEQUENCE</scope>
    <source>
        <strain evidence="5">KCTC 12870</strain>
    </source>
</reference>
<keyword evidence="1" id="KW-0813">Transport</keyword>
<protein>
    <submittedName>
        <fullName evidence="5">Iron ABC transporter ATP-binding protein</fullName>
    </submittedName>
</protein>
<evidence type="ECO:0000256" key="1">
    <source>
        <dbReference type="ARBA" id="ARBA00022448"/>
    </source>
</evidence>
<dbReference type="Proteomes" id="UP000642829">
    <property type="component" value="Unassembled WGS sequence"/>
</dbReference>
<dbReference type="Pfam" id="PF00005">
    <property type="entry name" value="ABC_tran"/>
    <property type="match status" value="1"/>
</dbReference>
<comment type="caution">
    <text evidence="5">The sequence shown here is derived from an EMBL/GenBank/DDBJ whole genome shotgun (WGS) entry which is preliminary data.</text>
</comment>
<dbReference type="InterPro" id="IPR027417">
    <property type="entry name" value="P-loop_NTPase"/>
</dbReference>
<reference evidence="5" key="2">
    <citation type="submission" date="2020-09" db="EMBL/GenBank/DDBJ databases">
        <authorList>
            <person name="Sun Q."/>
            <person name="Kim S."/>
        </authorList>
    </citation>
    <scope>NUCLEOTIDE SEQUENCE</scope>
    <source>
        <strain evidence="5">KCTC 12870</strain>
    </source>
</reference>
<dbReference type="SMART" id="SM00382">
    <property type="entry name" value="AAA"/>
    <property type="match status" value="1"/>
</dbReference>
<dbReference type="InterPro" id="IPR003439">
    <property type="entry name" value="ABC_transporter-like_ATP-bd"/>
</dbReference>